<dbReference type="EMBL" id="JBHSJD010000013">
    <property type="protein sequence ID" value="MFC5023779.1"/>
    <property type="molecule type" value="Genomic_DNA"/>
</dbReference>
<sequence length="2117" mass="228658">MPETASARVDLSRSTDGKALAVAPTGIVDTARAGARARNAVVSVAPAAAPGRPSVSEVDVRVLGHEQVKAAGGIAVGARLLRSDGASSPGALRLSIDYDKFRHLYGGDFASRLRLVRLPACALTTPHAKGCAERTYIPATNDVKEGTLTATVQADPDPDSSHNGAEADGGGVTTHSLDRALRTASTTTGSVYTLASGSSSDGGDYRATQLNPSGSWDVSVGSGAFTYSLPIQLPNPPMGTAPSLSLQYNSQNVDGRTSATNNQGSWVGMGWNLGVGFIERKYRNCSDDGLAGQSIYDLCWDSPNSAVEPDGAVYIINLNGVTSQLIQDRTGDGSYHVQDDPGWRVQHITSGGHGSVDSYWVVSHQDGTRYYFGWGRSERTQSATNSVLTVPVVSNDSGEPCWTGSIVTSVCTMGWRWGLDRTVDPSEVETSYFYDKEKNWYRSTVGTDQAREYDAASYLKRVEYGWASQIADAKLPARVVFQHVNRCTERTSEPDPLGNPVTTDCPSIATSPSSYPDVPTDLICDGSADPANACAGKTYYPTFFHRDMLWDINTQIWDDATATWLPVMQYQMKYAFTNGTGANNTMLWLDYVQRKAYGNDPNITLPTIDFHGVDKDNLVGSGTLQFRRIDRVYGDLGAVTDVTYGRPDPCDTAPSSQSSNTKNCYWQKWIPEGATDERTGWFHKYLVTKVQSDPGVGVGSGHDGDPVMTTTYDYHGGAGWRFTNDPLVPDVDETWSDWRGYAEVTVSKGANKNASSVHHWLYRGLDSDRTSKTDPALKRSVTVKDTFGGTHTDSAWLAGHTLETSTRDHNREPQERTVYDYWVYTTARYEGLPDARFVRKSKTTTHTKVSTTIDSLESTWREHIVTQEFDNTEPASTTFGLPMRTHDWGETGVSDNQCTIYGRAYNRSKIGTTPIERFMALEDHTRHYAAGCSAANLESYKDAETMVLYDGATSLTTNVPTDGKPTEVRSYAAEGQYRFVRHTYDQAGRVVSDTDALGNTTTTTYRPDNTWPTDGVVTTTADPDGTGPGTPQTTTNFYSRFWGELWKTVDANNRTTKIDLDAAGRTVAVWLPSEYGGANPSMKFSYTLHTATKSDGVPRVVDQAPKVISHALQSGSTYSSSTEFIDGLGRTRETQTPSPDKSGLTVVSTRYDSSGNVTGVSSPFYHSNLQTLPADGMVKPRVADLPSYNDVIVDWAGRKIESRILVNGQAQTAGHTRTVFTGADHIATFPALGQPTETYTDVYGHPTKVVEHTATQAFTSTYSYPHGGQLTEIRDAQGNLTRRTYNWAGDLVSTEDPDAGTTRTTYNAFGEIETTTDANGTVLSYDYDNLHRPLRVRQGTTVLNSRSYDTAPGGIGLLASATSYDGTHAYTTSIGSYDHHGRALSKTLTIPADGSGLDGQYTFQYEYDAAGNMTAVTYPAVAGLPSEKVTATYTDQGRASRLTGTLGTTVYVDSTSYDNYGRLTGRAYGAGGTAATRSYTYDDNNGTRWLNNITTGTTAGGTVQSDTYTRNANGSVTALVDNTAAQRQCFDYDDLHRLTAAWTTGSATACAGSPNPDFSVGPDPYQQSFTYDSIGNVTSRTTATGPTNATTRTYHYPAAGSPRPHAVTSVDRTGGSDLYSYDLAGQLQTRSVLDEATGAVVPADLVWNAQHHLVRFTAKPASGDKVTRYVYDADGQLLMRTSPNGNVLYLGDQEIHKSTTGTPVATRYYKSGDSTVAMRVADGASGKLTWLMADHQASTQLGIDAVTGAVTRRRYLPFGGQRGSTSLPAGTTRGFLGKPEDPSTGFDILGARAYDPVLGRFLSPDPIQDPAQPQQWNAYAYAGNNPANSSDPSGLLGIPDPLMAEAVEGAGKVFAAVFTQAVDSRMHALGNYVLKPADPYFRKVMPERVIGTDSDPTAVRLGWEWATGTGPKKRSLDGDSRFTQTLQRHHHVQSARQDIAWKAESGKLKMGSSGRKDYSLGSWGLFGLYRDFVGVGRGLAAPGPNQPAAFLGSYILHYTITGVDRKKGTVTIDFRVSNESTINSAVHTSPAIGGYGDWWEENIAKDLDRRFGTEGVMSLKKQEIRWTETVDMHYPEVVYTHPGSGGGGRGGGGGGSITAPLEAAMAVVGLVGVVGMI</sequence>
<dbReference type="NCBIfam" id="TIGR03696">
    <property type="entry name" value="Rhs_assc_core"/>
    <property type="match status" value="1"/>
</dbReference>
<dbReference type="InterPro" id="IPR006530">
    <property type="entry name" value="YD"/>
</dbReference>
<evidence type="ECO:0000313" key="4">
    <source>
        <dbReference type="EMBL" id="MFC5023779.1"/>
    </source>
</evidence>
<feature type="region of interest" description="Disordered" evidence="2">
    <location>
        <begin position="151"/>
        <end position="173"/>
    </location>
</feature>
<proteinExistence type="predicted"/>
<accession>A0ABV9XEA2</accession>
<comment type="caution">
    <text evidence="4">The sequence shown here is derived from an EMBL/GenBank/DDBJ whole genome shotgun (WGS) entry which is preliminary data.</text>
</comment>
<dbReference type="Pfam" id="PF25023">
    <property type="entry name" value="TEN_YD-shell"/>
    <property type="match status" value="1"/>
</dbReference>
<organism evidence="4 5">
    <name type="scientific">Streptomyces coeruleoprunus</name>
    <dbReference type="NCBI Taxonomy" id="285563"/>
    <lineage>
        <taxon>Bacteria</taxon>
        <taxon>Bacillati</taxon>
        <taxon>Actinomycetota</taxon>
        <taxon>Actinomycetes</taxon>
        <taxon>Kitasatosporales</taxon>
        <taxon>Streptomycetaceae</taxon>
        <taxon>Streptomyces</taxon>
    </lineage>
</organism>
<dbReference type="InterPro" id="IPR056823">
    <property type="entry name" value="TEN-like_YD-shell"/>
</dbReference>
<reference evidence="5" key="1">
    <citation type="journal article" date="2019" name="Int. J. Syst. Evol. Microbiol.">
        <title>The Global Catalogue of Microorganisms (GCM) 10K type strain sequencing project: providing services to taxonomists for standard genome sequencing and annotation.</title>
        <authorList>
            <consortium name="The Broad Institute Genomics Platform"/>
            <consortium name="The Broad Institute Genome Sequencing Center for Infectious Disease"/>
            <person name="Wu L."/>
            <person name="Ma J."/>
        </authorList>
    </citation>
    <scope>NUCLEOTIDE SEQUENCE [LARGE SCALE GENOMIC DNA]</scope>
    <source>
        <strain evidence="5">CGMCC 4.1648</strain>
    </source>
</reference>
<evidence type="ECO:0000259" key="3">
    <source>
        <dbReference type="Pfam" id="PF25023"/>
    </source>
</evidence>
<dbReference type="InterPro" id="IPR050708">
    <property type="entry name" value="T6SS_VgrG/RHS"/>
</dbReference>
<name>A0ABV9XEA2_9ACTN</name>
<dbReference type="PANTHER" id="PTHR32305">
    <property type="match status" value="1"/>
</dbReference>
<evidence type="ECO:0000313" key="5">
    <source>
        <dbReference type="Proteomes" id="UP001595829"/>
    </source>
</evidence>
<dbReference type="NCBIfam" id="TIGR01643">
    <property type="entry name" value="YD_repeat_2x"/>
    <property type="match status" value="1"/>
</dbReference>
<evidence type="ECO:0000256" key="1">
    <source>
        <dbReference type="ARBA" id="ARBA00022737"/>
    </source>
</evidence>
<protein>
    <submittedName>
        <fullName evidence="4">RHS repeat-associated core domain-containing protein</fullName>
    </submittedName>
</protein>
<dbReference type="InterPro" id="IPR022385">
    <property type="entry name" value="Rhs_assc_core"/>
</dbReference>
<keyword evidence="5" id="KW-1185">Reference proteome</keyword>
<dbReference type="InterPro" id="IPR031325">
    <property type="entry name" value="RHS_repeat"/>
</dbReference>
<dbReference type="Gene3D" id="2.180.10.10">
    <property type="entry name" value="RHS repeat-associated core"/>
    <property type="match status" value="3"/>
</dbReference>
<keyword evidence="1" id="KW-0677">Repeat</keyword>
<dbReference type="Pfam" id="PF05593">
    <property type="entry name" value="RHS_repeat"/>
    <property type="match status" value="1"/>
</dbReference>
<evidence type="ECO:0000256" key="2">
    <source>
        <dbReference type="SAM" id="MobiDB-lite"/>
    </source>
</evidence>
<dbReference type="Proteomes" id="UP001595829">
    <property type="component" value="Unassembled WGS sequence"/>
</dbReference>
<dbReference type="PANTHER" id="PTHR32305:SF17">
    <property type="entry name" value="TRNA NUCLEASE WAPA"/>
    <property type="match status" value="1"/>
</dbReference>
<gene>
    <name evidence="4" type="ORF">ACFPM3_16695</name>
</gene>
<dbReference type="RefSeq" id="WP_380840561.1">
    <property type="nucleotide sequence ID" value="NZ_JBHMCZ010000008.1"/>
</dbReference>
<feature type="domain" description="Teneurin-like YD-shell" evidence="3">
    <location>
        <begin position="1568"/>
        <end position="1826"/>
    </location>
</feature>